<dbReference type="RefSeq" id="WP_138226213.1">
    <property type="nucleotide sequence ID" value="NZ_CP040396.1"/>
</dbReference>
<dbReference type="KEGG" id="palo:E6C60_2611"/>
<accession>A0A4P8XLM7</accession>
<protein>
    <submittedName>
        <fullName evidence="1">Uncharacterized protein</fullName>
    </submittedName>
</protein>
<dbReference type="EMBL" id="CP040396">
    <property type="protein sequence ID" value="QCT03323.1"/>
    <property type="molecule type" value="Genomic_DNA"/>
</dbReference>
<keyword evidence="2" id="KW-1185">Reference proteome</keyword>
<dbReference type="Proteomes" id="UP000300879">
    <property type="component" value="Chromosome"/>
</dbReference>
<gene>
    <name evidence="1" type="ORF">E6C60_2611</name>
</gene>
<name>A0A4P8XLM7_9BACL</name>
<evidence type="ECO:0000313" key="2">
    <source>
        <dbReference type="Proteomes" id="UP000300879"/>
    </source>
</evidence>
<organism evidence="1 2">
    <name type="scientific">Paenibacillus algicola</name>
    <dbReference type="NCBI Taxonomy" id="2565926"/>
    <lineage>
        <taxon>Bacteria</taxon>
        <taxon>Bacillati</taxon>
        <taxon>Bacillota</taxon>
        <taxon>Bacilli</taxon>
        <taxon>Bacillales</taxon>
        <taxon>Paenibacillaceae</taxon>
        <taxon>Paenibacillus</taxon>
    </lineage>
</organism>
<reference evidence="1 2" key="1">
    <citation type="submission" date="2019-05" db="EMBL/GenBank/DDBJ databases">
        <authorList>
            <person name="Chen C."/>
        </authorList>
    </citation>
    <scope>NUCLEOTIDE SEQUENCE [LARGE SCALE GENOMIC DNA]</scope>
    <source>
        <strain evidence="1 2">HB172198</strain>
    </source>
</reference>
<proteinExistence type="predicted"/>
<sequence length="68" mass="7908">MINGEKVQQIQFSSNELCVVENEMNVLLVYPENGLLSLLKLENQADILALRNMLNRAYPEDKPVYERR</sequence>
<dbReference type="AlphaFoldDB" id="A0A4P8XLM7"/>
<evidence type="ECO:0000313" key="1">
    <source>
        <dbReference type="EMBL" id="QCT03323.1"/>
    </source>
</evidence>